<dbReference type="PANTHER" id="PTHR43214:SF41">
    <property type="entry name" value="NITRATE_NITRITE RESPONSE REGULATOR PROTEIN NARP"/>
    <property type="match status" value="1"/>
</dbReference>
<evidence type="ECO:0000259" key="6">
    <source>
        <dbReference type="PROSITE" id="PS50043"/>
    </source>
</evidence>
<dbReference type="InterPro" id="IPR001789">
    <property type="entry name" value="Sig_transdc_resp-reg_receiver"/>
</dbReference>
<dbReference type="GO" id="GO:0000160">
    <property type="term" value="P:phosphorelay signal transduction system"/>
    <property type="evidence" value="ECO:0007669"/>
    <property type="project" value="InterPro"/>
</dbReference>
<name>A0A939K1D5_9BACT</name>
<organism evidence="8 9">
    <name type="scientific">Fibrella aquatilis</name>
    <dbReference type="NCBI Taxonomy" id="2817059"/>
    <lineage>
        <taxon>Bacteria</taxon>
        <taxon>Pseudomonadati</taxon>
        <taxon>Bacteroidota</taxon>
        <taxon>Cytophagia</taxon>
        <taxon>Cytophagales</taxon>
        <taxon>Spirosomataceae</taxon>
        <taxon>Fibrella</taxon>
    </lineage>
</organism>
<dbReference type="SMART" id="SM00421">
    <property type="entry name" value="HTH_LUXR"/>
    <property type="match status" value="1"/>
</dbReference>
<dbReference type="Gene3D" id="3.40.50.2300">
    <property type="match status" value="1"/>
</dbReference>
<dbReference type="InterPro" id="IPR000792">
    <property type="entry name" value="Tscrpt_reg_LuxR_C"/>
</dbReference>
<dbReference type="EMBL" id="JAFMYU010000010">
    <property type="protein sequence ID" value="MBO0932155.1"/>
    <property type="molecule type" value="Genomic_DNA"/>
</dbReference>
<dbReference type="PANTHER" id="PTHR43214">
    <property type="entry name" value="TWO-COMPONENT RESPONSE REGULATOR"/>
    <property type="match status" value="1"/>
</dbReference>
<dbReference type="Pfam" id="PF00072">
    <property type="entry name" value="Response_reg"/>
    <property type="match status" value="1"/>
</dbReference>
<keyword evidence="1 5" id="KW-0597">Phosphoprotein</keyword>
<sequence length="211" mass="24019">MKTAVAIVDDHYLMAQALAELIRRFNEYDVIFCAQSGRELQLQLDGKAKPEIVILDVHMADMSGQDIAGYLRQNYPDIKVLALSMMDDEQTIAQMIQQGARGYLLKGCRPSELRLALDDIRTKGYHYSDFLTKSLINQLNQPALAETKPLLNQRERDFIRLACSELIYVEIADKMCVSPRTVDGYRETVFEKLGVKSRQGLVMEAMRRGLI</sequence>
<dbReference type="InterPro" id="IPR016032">
    <property type="entry name" value="Sig_transdc_resp-reg_C-effctor"/>
</dbReference>
<dbReference type="InterPro" id="IPR058245">
    <property type="entry name" value="NreC/VraR/RcsB-like_REC"/>
</dbReference>
<dbReference type="PROSITE" id="PS50043">
    <property type="entry name" value="HTH_LUXR_2"/>
    <property type="match status" value="1"/>
</dbReference>
<dbReference type="Pfam" id="PF00196">
    <property type="entry name" value="GerE"/>
    <property type="match status" value="1"/>
</dbReference>
<evidence type="ECO:0000313" key="9">
    <source>
        <dbReference type="Proteomes" id="UP000664795"/>
    </source>
</evidence>
<dbReference type="InterPro" id="IPR039420">
    <property type="entry name" value="WalR-like"/>
</dbReference>
<evidence type="ECO:0000256" key="4">
    <source>
        <dbReference type="ARBA" id="ARBA00023163"/>
    </source>
</evidence>
<keyword evidence="4" id="KW-0804">Transcription</keyword>
<dbReference type="Proteomes" id="UP000664795">
    <property type="component" value="Unassembled WGS sequence"/>
</dbReference>
<dbReference type="InterPro" id="IPR011006">
    <property type="entry name" value="CheY-like_superfamily"/>
</dbReference>
<dbReference type="GO" id="GO:0006355">
    <property type="term" value="P:regulation of DNA-templated transcription"/>
    <property type="evidence" value="ECO:0007669"/>
    <property type="project" value="InterPro"/>
</dbReference>
<keyword evidence="2" id="KW-0805">Transcription regulation</keyword>
<dbReference type="CDD" id="cd06170">
    <property type="entry name" value="LuxR_C_like"/>
    <property type="match status" value="1"/>
</dbReference>
<dbReference type="SUPFAM" id="SSF46894">
    <property type="entry name" value="C-terminal effector domain of the bipartite response regulators"/>
    <property type="match status" value="1"/>
</dbReference>
<dbReference type="SUPFAM" id="SSF52172">
    <property type="entry name" value="CheY-like"/>
    <property type="match status" value="1"/>
</dbReference>
<dbReference type="PROSITE" id="PS50110">
    <property type="entry name" value="RESPONSE_REGULATORY"/>
    <property type="match status" value="1"/>
</dbReference>
<dbReference type="CDD" id="cd17535">
    <property type="entry name" value="REC_NarL-like"/>
    <property type="match status" value="1"/>
</dbReference>
<feature type="domain" description="HTH luxR-type" evidence="6">
    <location>
        <begin position="144"/>
        <end position="209"/>
    </location>
</feature>
<evidence type="ECO:0000256" key="5">
    <source>
        <dbReference type="PROSITE-ProRule" id="PRU00169"/>
    </source>
</evidence>
<gene>
    <name evidence="8" type="ORF">J2I48_14175</name>
</gene>
<accession>A0A939K1D5</accession>
<dbReference type="RefSeq" id="WP_207336124.1">
    <property type="nucleotide sequence ID" value="NZ_JAFMYU010000010.1"/>
</dbReference>
<evidence type="ECO:0000256" key="1">
    <source>
        <dbReference type="ARBA" id="ARBA00022553"/>
    </source>
</evidence>
<feature type="domain" description="Response regulatory" evidence="7">
    <location>
        <begin position="4"/>
        <end position="121"/>
    </location>
</feature>
<dbReference type="SMART" id="SM00448">
    <property type="entry name" value="REC"/>
    <property type="match status" value="1"/>
</dbReference>
<keyword evidence="3" id="KW-0238">DNA-binding</keyword>
<dbReference type="GO" id="GO:0003677">
    <property type="term" value="F:DNA binding"/>
    <property type="evidence" value="ECO:0007669"/>
    <property type="project" value="UniProtKB-KW"/>
</dbReference>
<evidence type="ECO:0000313" key="8">
    <source>
        <dbReference type="EMBL" id="MBO0932155.1"/>
    </source>
</evidence>
<evidence type="ECO:0000256" key="2">
    <source>
        <dbReference type="ARBA" id="ARBA00023015"/>
    </source>
</evidence>
<proteinExistence type="predicted"/>
<reference evidence="8 9" key="1">
    <citation type="submission" date="2021-03" db="EMBL/GenBank/DDBJ databases">
        <title>Fibrella sp. HMF5036 genome sequencing and assembly.</title>
        <authorList>
            <person name="Kang H."/>
            <person name="Kim H."/>
            <person name="Bae S."/>
            <person name="Joh K."/>
        </authorList>
    </citation>
    <scope>NUCLEOTIDE SEQUENCE [LARGE SCALE GENOMIC DNA]</scope>
    <source>
        <strain evidence="8 9">HMF5036</strain>
    </source>
</reference>
<dbReference type="AlphaFoldDB" id="A0A939K1D5"/>
<comment type="caution">
    <text evidence="8">The sequence shown here is derived from an EMBL/GenBank/DDBJ whole genome shotgun (WGS) entry which is preliminary data.</text>
</comment>
<evidence type="ECO:0000256" key="3">
    <source>
        <dbReference type="ARBA" id="ARBA00023125"/>
    </source>
</evidence>
<feature type="modified residue" description="4-aspartylphosphate" evidence="5">
    <location>
        <position position="56"/>
    </location>
</feature>
<protein>
    <submittedName>
        <fullName evidence="8">Response regulator transcription factor</fullName>
    </submittedName>
</protein>
<keyword evidence="9" id="KW-1185">Reference proteome</keyword>
<evidence type="ECO:0000259" key="7">
    <source>
        <dbReference type="PROSITE" id="PS50110"/>
    </source>
</evidence>